<dbReference type="PANTHER" id="PTHR36770">
    <property type="entry name" value="PHOTOSYSTEM I ASSEMBLY FACTOR PSA3, CHLOROPLASTIC"/>
    <property type="match status" value="1"/>
</dbReference>
<evidence type="ECO:0000313" key="1">
    <source>
        <dbReference type="EMBL" id="KAK0588543.1"/>
    </source>
</evidence>
<accession>A0AA39SB30</accession>
<dbReference type="AlphaFoldDB" id="A0AA39SB30"/>
<proteinExistence type="predicted"/>
<name>A0AA39SB30_ACESA</name>
<dbReference type="PANTHER" id="PTHR36770:SF1">
    <property type="entry name" value="PHOTOSYSTEM I ASSEMBLY FACTOR PSA3, CHLOROPLASTIC"/>
    <property type="match status" value="1"/>
</dbReference>
<dbReference type="Proteomes" id="UP001168877">
    <property type="component" value="Unassembled WGS sequence"/>
</dbReference>
<reference evidence="1" key="1">
    <citation type="journal article" date="2022" name="Plant J.">
        <title>Strategies of tolerance reflected in two North American maple genomes.</title>
        <authorList>
            <person name="McEvoy S.L."/>
            <person name="Sezen U.U."/>
            <person name="Trouern-Trend A."/>
            <person name="McMahon S.M."/>
            <person name="Schaberg P.G."/>
            <person name="Yang J."/>
            <person name="Wegrzyn J.L."/>
            <person name="Swenson N.G."/>
        </authorList>
    </citation>
    <scope>NUCLEOTIDE SEQUENCE</scope>
    <source>
        <strain evidence="1">NS2018</strain>
    </source>
</reference>
<protein>
    <submittedName>
        <fullName evidence="1">Uncharacterized protein</fullName>
    </submittedName>
</protein>
<gene>
    <name evidence="1" type="ORF">LWI29_002345</name>
</gene>
<reference evidence="1" key="2">
    <citation type="submission" date="2023-06" db="EMBL/GenBank/DDBJ databases">
        <authorList>
            <person name="Swenson N.G."/>
            <person name="Wegrzyn J.L."/>
            <person name="Mcevoy S.L."/>
        </authorList>
    </citation>
    <scope>NUCLEOTIDE SEQUENCE</scope>
    <source>
        <strain evidence="1">NS2018</strain>
        <tissue evidence="1">Leaf</tissue>
    </source>
</reference>
<dbReference type="GO" id="GO:0048564">
    <property type="term" value="P:photosystem I assembly"/>
    <property type="evidence" value="ECO:0007669"/>
    <property type="project" value="InterPro"/>
</dbReference>
<sequence>MVVTNLHSQIFSSCKQISPSLLLFHQIQSSKPTRHNPSKKVPNPSPGVLSVKAYIENQNSFSSFASKVIGSLPVIGLVARIISDEGGVGSDMIDFAEFRRRVGKKCGINDSKAFYDFQERHGRAGDPLYVLMCCWLTAVGAGLLKSEEILEGASRLSISNDVEFEEQKFIALMNEARERRAKMNAATPSIPMEIRAEKALEAIYVCCFGREPIEEEDERLLNTILGAVFPSVKQTEIVRIVKDKAKKVAEGTDENSVPELKSLPKEAAEMQMKDLQFLQQNRED</sequence>
<dbReference type="EMBL" id="JAUESC010000381">
    <property type="protein sequence ID" value="KAK0588543.1"/>
    <property type="molecule type" value="Genomic_DNA"/>
</dbReference>
<dbReference type="InterPro" id="IPR037736">
    <property type="entry name" value="PSA3"/>
</dbReference>
<comment type="caution">
    <text evidence="1">The sequence shown here is derived from an EMBL/GenBank/DDBJ whole genome shotgun (WGS) entry which is preliminary data.</text>
</comment>
<keyword evidence="2" id="KW-1185">Reference proteome</keyword>
<organism evidence="1 2">
    <name type="scientific">Acer saccharum</name>
    <name type="common">Sugar maple</name>
    <dbReference type="NCBI Taxonomy" id="4024"/>
    <lineage>
        <taxon>Eukaryota</taxon>
        <taxon>Viridiplantae</taxon>
        <taxon>Streptophyta</taxon>
        <taxon>Embryophyta</taxon>
        <taxon>Tracheophyta</taxon>
        <taxon>Spermatophyta</taxon>
        <taxon>Magnoliopsida</taxon>
        <taxon>eudicotyledons</taxon>
        <taxon>Gunneridae</taxon>
        <taxon>Pentapetalae</taxon>
        <taxon>rosids</taxon>
        <taxon>malvids</taxon>
        <taxon>Sapindales</taxon>
        <taxon>Sapindaceae</taxon>
        <taxon>Hippocastanoideae</taxon>
        <taxon>Acereae</taxon>
        <taxon>Acer</taxon>
    </lineage>
</organism>
<evidence type="ECO:0000313" key="2">
    <source>
        <dbReference type="Proteomes" id="UP001168877"/>
    </source>
</evidence>